<dbReference type="EMBL" id="FNZR01000005">
    <property type="protein sequence ID" value="SEL41191.1"/>
    <property type="molecule type" value="Genomic_DNA"/>
</dbReference>
<keyword evidence="2" id="KW-1185">Reference proteome</keyword>
<accession>A0A1H7PZ52</accession>
<evidence type="ECO:0000313" key="2">
    <source>
        <dbReference type="Proteomes" id="UP000198916"/>
    </source>
</evidence>
<organism evidence="1 2">
    <name type="scientific">Parapedobacter koreensis</name>
    <dbReference type="NCBI Taxonomy" id="332977"/>
    <lineage>
        <taxon>Bacteria</taxon>
        <taxon>Pseudomonadati</taxon>
        <taxon>Bacteroidota</taxon>
        <taxon>Sphingobacteriia</taxon>
        <taxon>Sphingobacteriales</taxon>
        <taxon>Sphingobacteriaceae</taxon>
        <taxon>Parapedobacter</taxon>
    </lineage>
</organism>
<proteinExistence type="predicted"/>
<gene>
    <name evidence="1" type="ORF">SAMN05421740_10596</name>
</gene>
<dbReference type="STRING" id="332977.SAMN05421740_10596"/>
<protein>
    <submittedName>
        <fullName evidence="1">Uncharacterized protein</fullName>
    </submittedName>
</protein>
<dbReference type="RefSeq" id="WP_177181129.1">
    <property type="nucleotide sequence ID" value="NZ_FNZR01000005.1"/>
</dbReference>
<reference evidence="2" key="1">
    <citation type="submission" date="2016-10" db="EMBL/GenBank/DDBJ databases">
        <authorList>
            <person name="Varghese N."/>
            <person name="Submissions S."/>
        </authorList>
    </citation>
    <scope>NUCLEOTIDE SEQUENCE [LARGE SCALE GENOMIC DNA]</scope>
    <source>
        <strain evidence="2">Jip14</strain>
    </source>
</reference>
<dbReference type="AlphaFoldDB" id="A0A1H7PZ52"/>
<sequence>MNDKDFEVLMELAARKLEEAKAMSKKEAIQSLNSAGILTKKGKFTKPYAELEKLVIAK</sequence>
<evidence type="ECO:0000313" key="1">
    <source>
        <dbReference type="EMBL" id="SEL41191.1"/>
    </source>
</evidence>
<dbReference type="Proteomes" id="UP000198916">
    <property type="component" value="Unassembled WGS sequence"/>
</dbReference>
<name>A0A1H7PZ52_9SPHI</name>